<dbReference type="EMBL" id="JACASF010000031">
    <property type="protein sequence ID" value="KAF6398486.1"/>
    <property type="molecule type" value="Genomic_DNA"/>
</dbReference>
<evidence type="ECO:0000313" key="2">
    <source>
        <dbReference type="EMBL" id="KAF6398486.1"/>
    </source>
</evidence>
<dbReference type="AlphaFoldDB" id="A0A7J8BJ90"/>
<evidence type="ECO:0000313" key="3">
    <source>
        <dbReference type="Proteomes" id="UP000550707"/>
    </source>
</evidence>
<comment type="caution">
    <text evidence="2">The sequence shown here is derived from an EMBL/GenBank/DDBJ whole genome shotgun (WGS) entry which is preliminary data.</text>
</comment>
<feature type="compositionally biased region" description="Basic and acidic residues" evidence="1">
    <location>
        <begin position="66"/>
        <end position="83"/>
    </location>
</feature>
<accession>A0A7J8BJ90</accession>
<feature type="compositionally biased region" description="Basic residues" evidence="1">
    <location>
        <begin position="93"/>
        <end position="104"/>
    </location>
</feature>
<feature type="region of interest" description="Disordered" evidence="1">
    <location>
        <begin position="66"/>
        <end position="126"/>
    </location>
</feature>
<gene>
    <name evidence="2" type="ORF">HJG59_010460</name>
</gene>
<organism evidence="2 3">
    <name type="scientific">Molossus molossus</name>
    <name type="common">Pallas' mastiff bat</name>
    <name type="synonym">Vespertilio molossus</name>
    <dbReference type="NCBI Taxonomy" id="27622"/>
    <lineage>
        <taxon>Eukaryota</taxon>
        <taxon>Metazoa</taxon>
        <taxon>Chordata</taxon>
        <taxon>Craniata</taxon>
        <taxon>Vertebrata</taxon>
        <taxon>Euteleostomi</taxon>
        <taxon>Mammalia</taxon>
        <taxon>Eutheria</taxon>
        <taxon>Laurasiatheria</taxon>
        <taxon>Chiroptera</taxon>
        <taxon>Yangochiroptera</taxon>
        <taxon>Molossidae</taxon>
        <taxon>Molossus</taxon>
    </lineage>
</organism>
<dbReference type="Proteomes" id="UP000550707">
    <property type="component" value="Unassembled WGS sequence"/>
</dbReference>
<evidence type="ECO:0000256" key="1">
    <source>
        <dbReference type="SAM" id="MobiDB-lite"/>
    </source>
</evidence>
<protein>
    <submittedName>
        <fullName evidence="2">Uncharacterized protein</fullName>
    </submittedName>
</protein>
<feature type="region of interest" description="Disordered" evidence="1">
    <location>
        <begin position="1"/>
        <end position="42"/>
    </location>
</feature>
<name>A0A7J8BJ90_MOLMO</name>
<sequence length="126" mass="13243">MEPEPDSPGRFGSAVGASACGTDRTGHVPPAGDSLQSRDTHGLSVQGGKRYFMNLDTGKGGLAIRIPDKTGFKPQIVRRDGGGHSRPTAGGSLKKHKTFPRRRSSLASISTGEGSGRRWCGAVVER</sequence>
<reference evidence="2 3" key="1">
    <citation type="journal article" date="2020" name="Nature">
        <title>Six reference-quality genomes reveal evolution of bat adaptations.</title>
        <authorList>
            <person name="Jebb D."/>
            <person name="Huang Z."/>
            <person name="Pippel M."/>
            <person name="Hughes G.M."/>
            <person name="Lavrichenko K."/>
            <person name="Devanna P."/>
            <person name="Winkler S."/>
            <person name="Jermiin L.S."/>
            <person name="Skirmuntt E.C."/>
            <person name="Katzourakis A."/>
            <person name="Burkitt-Gray L."/>
            <person name="Ray D.A."/>
            <person name="Sullivan K.A.M."/>
            <person name="Roscito J.G."/>
            <person name="Kirilenko B.M."/>
            <person name="Davalos L.M."/>
            <person name="Corthals A.P."/>
            <person name="Power M.L."/>
            <person name="Jones G."/>
            <person name="Ransome R.D."/>
            <person name="Dechmann D.K.N."/>
            <person name="Locatelli A.G."/>
            <person name="Puechmaille S.J."/>
            <person name="Fedrigo O."/>
            <person name="Jarvis E.D."/>
            <person name="Hiller M."/>
            <person name="Vernes S.C."/>
            <person name="Myers E.W."/>
            <person name="Teeling E.C."/>
        </authorList>
    </citation>
    <scope>NUCLEOTIDE SEQUENCE [LARGE SCALE GENOMIC DNA]</scope>
    <source>
        <strain evidence="2">MMolMol1</strain>
        <tissue evidence="2">Muscle</tissue>
    </source>
</reference>
<dbReference type="InParanoid" id="A0A7J8BJ90"/>
<keyword evidence="3" id="KW-1185">Reference proteome</keyword>
<proteinExistence type="predicted"/>